<keyword evidence="2 7" id="KW-0489">Methyltransferase</keyword>
<dbReference type="GO" id="GO:0032259">
    <property type="term" value="P:methylation"/>
    <property type="evidence" value="ECO:0007669"/>
    <property type="project" value="UniProtKB-KW"/>
</dbReference>
<dbReference type="InterPro" id="IPR029063">
    <property type="entry name" value="SAM-dependent_MTases_sf"/>
</dbReference>
<reference evidence="8" key="1">
    <citation type="journal article" date="2019" name="Int. J. Syst. Evol. Microbiol.">
        <title>The Global Catalogue of Microorganisms (GCM) 10K type strain sequencing project: providing services to taxonomists for standard genome sequencing and annotation.</title>
        <authorList>
            <consortium name="The Broad Institute Genomics Platform"/>
            <consortium name="The Broad Institute Genome Sequencing Center for Infectious Disease"/>
            <person name="Wu L."/>
            <person name="Ma J."/>
        </authorList>
    </citation>
    <scope>NUCLEOTIDE SEQUENCE [LARGE SCALE GENOMIC DNA]</scope>
    <source>
        <strain evidence="8">CCUG 56698</strain>
    </source>
</reference>
<comment type="caution">
    <text evidence="7">The sequence shown here is derived from an EMBL/GenBank/DDBJ whole genome shotgun (WGS) entry which is preliminary data.</text>
</comment>
<dbReference type="PANTHER" id="PTHR45875:SF1">
    <property type="entry name" value="METHYLTRANSFERASE N6AMT1"/>
    <property type="match status" value="1"/>
</dbReference>
<dbReference type="Pfam" id="PF23186">
    <property type="entry name" value="DUF7059"/>
    <property type="match status" value="1"/>
</dbReference>
<evidence type="ECO:0000313" key="8">
    <source>
        <dbReference type="Proteomes" id="UP001596527"/>
    </source>
</evidence>
<sequence>MSAETPAAPSPEPPRLDPDLIATLIQDLAAARWTVERVDRLMSPMAREATMRDQRMPALVELREDPVATDPAALLTRLFVLGSTEERDAVDDALPLTGSGGLAALGLAALEDGLVTALFDLRPHAADLPSGSRSWWIASDLGEATTGRPLNPDHVLGIGGATLTLLGLTVRDCVGSALDIGTGCGVQALYLAEQADRVVATDLSERACRITRFNAALNGADLDVRRGSLFEPVAGERFDLIVSNPPFVITPDSVRSQGLRDAAGGGVPAGPGGLLEYRDGGMPRDSLIAALLRGAPGHLSEGGSMQMLANWEIPAGADPDAEWWRRVDHWLDGLPVDAWTVQRDVLDPARYVEMWLRDSGGTLAPRDRWERAYADWIADFRAAGVGAIGMGFIALRRRAPDCPRSAGEGVPGGRVGSGGQGIRVYTEELGGRTPRGVDVARALATLRLPGDLGGLRLRRAVDVTEERHYTPGEADPRVLILHQGAGLGRSFPVGAAESAVVGAADGELSVGQILTAIAVLTDQDEGELRRQVDGPLRDLIRAGILDIVEAG</sequence>
<evidence type="ECO:0000313" key="7">
    <source>
        <dbReference type="EMBL" id="MFC7582017.1"/>
    </source>
</evidence>
<feature type="domain" description="DUF7059" evidence="6">
    <location>
        <begin position="30"/>
        <end position="117"/>
    </location>
</feature>
<gene>
    <name evidence="7" type="ORF">ACFQWG_12510</name>
</gene>
<dbReference type="GO" id="GO:0008168">
    <property type="term" value="F:methyltransferase activity"/>
    <property type="evidence" value="ECO:0007669"/>
    <property type="project" value="UniProtKB-KW"/>
</dbReference>
<protein>
    <submittedName>
        <fullName evidence="7">Methyltransferase</fullName>
    </submittedName>
</protein>
<dbReference type="InterPro" id="IPR007848">
    <property type="entry name" value="Small_mtfrase_dom"/>
</dbReference>
<feature type="domain" description="Methyltransferase small" evidence="5">
    <location>
        <begin position="173"/>
        <end position="249"/>
    </location>
</feature>
<dbReference type="PANTHER" id="PTHR45875">
    <property type="entry name" value="METHYLTRANSFERASE N6AMT1"/>
    <property type="match status" value="1"/>
</dbReference>
<keyword evidence="4" id="KW-0949">S-adenosyl-L-methionine</keyword>
<evidence type="ECO:0000259" key="6">
    <source>
        <dbReference type="Pfam" id="PF23186"/>
    </source>
</evidence>
<dbReference type="SUPFAM" id="SSF53335">
    <property type="entry name" value="S-adenosyl-L-methionine-dependent methyltransferases"/>
    <property type="match status" value="1"/>
</dbReference>
<evidence type="ECO:0000256" key="3">
    <source>
        <dbReference type="ARBA" id="ARBA00022679"/>
    </source>
</evidence>
<dbReference type="Proteomes" id="UP001596527">
    <property type="component" value="Unassembled WGS sequence"/>
</dbReference>
<dbReference type="InterPro" id="IPR055487">
    <property type="entry name" value="DUF7059"/>
</dbReference>
<evidence type="ECO:0000256" key="4">
    <source>
        <dbReference type="ARBA" id="ARBA00022691"/>
    </source>
</evidence>
<evidence type="ECO:0000259" key="5">
    <source>
        <dbReference type="Pfam" id="PF05175"/>
    </source>
</evidence>
<evidence type="ECO:0000256" key="1">
    <source>
        <dbReference type="ARBA" id="ARBA00006149"/>
    </source>
</evidence>
<accession>A0ABW2SPD6</accession>
<dbReference type="InterPro" id="IPR002052">
    <property type="entry name" value="DNA_methylase_N6_adenine_CS"/>
</dbReference>
<dbReference type="Gene3D" id="3.40.50.150">
    <property type="entry name" value="Vaccinia Virus protein VP39"/>
    <property type="match status" value="1"/>
</dbReference>
<organism evidence="7 8">
    <name type="scientific">Schaalia naturae</name>
    <dbReference type="NCBI Taxonomy" id="635203"/>
    <lineage>
        <taxon>Bacteria</taxon>
        <taxon>Bacillati</taxon>
        <taxon>Actinomycetota</taxon>
        <taxon>Actinomycetes</taxon>
        <taxon>Actinomycetales</taxon>
        <taxon>Actinomycetaceae</taxon>
        <taxon>Schaalia</taxon>
    </lineage>
</organism>
<comment type="similarity">
    <text evidence="1">Belongs to the eukaryotic/archaeal PrmC-related family.</text>
</comment>
<evidence type="ECO:0000256" key="2">
    <source>
        <dbReference type="ARBA" id="ARBA00022603"/>
    </source>
</evidence>
<dbReference type="CDD" id="cd02440">
    <property type="entry name" value="AdoMet_MTases"/>
    <property type="match status" value="1"/>
</dbReference>
<dbReference type="EMBL" id="JBHTEF010000001">
    <property type="protein sequence ID" value="MFC7582017.1"/>
    <property type="molecule type" value="Genomic_DNA"/>
</dbReference>
<keyword evidence="8" id="KW-1185">Reference proteome</keyword>
<name>A0ABW2SPD6_9ACTO</name>
<dbReference type="RefSeq" id="WP_380975798.1">
    <property type="nucleotide sequence ID" value="NZ_JBHTEF010000001.1"/>
</dbReference>
<dbReference type="Pfam" id="PF05175">
    <property type="entry name" value="MTS"/>
    <property type="match status" value="1"/>
</dbReference>
<proteinExistence type="inferred from homology"/>
<dbReference type="InterPro" id="IPR052190">
    <property type="entry name" value="Euk-Arch_PrmC-MTase"/>
</dbReference>
<dbReference type="PROSITE" id="PS00092">
    <property type="entry name" value="N6_MTASE"/>
    <property type="match status" value="1"/>
</dbReference>
<keyword evidence="3" id="KW-0808">Transferase</keyword>